<dbReference type="RefSeq" id="WP_165832858.1">
    <property type="nucleotide sequence ID" value="NZ_CABMMC010000156.1"/>
</dbReference>
<dbReference type="EMBL" id="QEKH01000007">
    <property type="protein sequence ID" value="PVY44339.1"/>
    <property type="molecule type" value="Genomic_DNA"/>
</dbReference>
<keyword evidence="1" id="KW-0732">Signal</keyword>
<name>A0A2U1B6N1_9BACT</name>
<dbReference type="GO" id="GO:0051118">
    <property type="term" value="F:glucan endo-1,3-alpha-glucosidase activity"/>
    <property type="evidence" value="ECO:0007669"/>
    <property type="project" value="InterPro"/>
</dbReference>
<dbReference type="Proteomes" id="UP000245959">
    <property type="component" value="Unassembled WGS sequence"/>
</dbReference>
<protein>
    <submittedName>
        <fullName evidence="2">Glycosyl hydrolase family 71</fullName>
    </submittedName>
</protein>
<keyword evidence="3" id="KW-1185">Reference proteome</keyword>
<gene>
    <name evidence="2" type="ORF">C8D82_10794</name>
</gene>
<proteinExistence type="predicted"/>
<evidence type="ECO:0000313" key="2">
    <source>
        <dbReference type="EMBL" id="PVY44339.1"/>
    </source>
</evidence>
<evidence type="ECO:0000256" key="1">
    <source>
        <dbReference type="SAM" id="SignalP"/>
    </source>
</evidence>
<dbReference type="GeneID" id="78294648"/>
<feature type="chain" id="PRO_5015775523" evidence="1">
    <location>
        <begin position="19"/>
        <end position="652"/>
    </location>
</feature>
<dbReference type="CDD" id="cd11577">
    <property type="entry name" value="GH71"/>
    <property type="match status" value="1"/>
</dbReference>
<keyword evidence="2" id="KW-0378">Hydrolase</keyword>
<dbReference type="Gene3D" id="3.20.20.80">
    <property type="entry name" value="Glycosidases"/>
    <property type="match status" value="1"/>
</dbReference>
<accession>A0A2U1B6N1</accession>
<dbReference type="Pfam" id="PF03659">
    <property type="entry name" value="Glyco_hydro_71"/>
    <property type="match status" value="1"/>
</dbReference>
<organism evidence="2 3">
    <name type="scientific">Victivallis vadensis</name>
    <dbReference type="NCBI Taxonomy" id="172901"/>
    <lineage>
        <taxon>Bacteria</taxon>
        <taxon>Pseudomonadati</taxon>
        <taxon>Lentisphaerota</taxon>
        <taxon>Lentisphaeria</taxon>
        <taxon>Victivallales</taxon>
        <taxon>Victivallaceae</taxon>
        <taxon>Victivallis</taxon>
    </lineage>
</organism>
<sequence length="652" mass="74491">MKRLLLAALLTFAAGSFAAEATPQWPFDRRAPEELRKMERKVFAHYFSQFPVSIDDGNPDGDYYAKGYLSPDGENGIHRPYGRFINQRPLPRLPRLVPDWHELDVYDEVRMAAETGMDGFAYNILTTTGSHWKRLLTLMNQVNKYGKGFKILIMPDMTAEFSEHPERMVPALLKIAGDPSLYRDGSGKLVIAPYNAYAQPPQWWKERLAELKSHGVDVVFMPGFQGWWKYLKDYRELCWGFFDWGTSALDEQLGWRRQALRETDRYGKVFMAPVRPQDCRPRAGMAGEAHNSELFRAMWQTAIDYNAGWVQLVTWSDYSEGTEIAPSTGTRWAFYDLTAYYTSYFKTGKPPKIERDAIYWFHRRQHTDAPYDKTQQTRGPFRIVGTPHNEIELLGFLKAPGTLRITLNGKVHEQAFPAGMHSFKIPLECGRPEFSLIRDGRELIRLTGHQEIVRSNPYQDMLYYADGGTAEAPRIWTGPEKKTVAPEFGKLIRQVSFPGFPLVSGKGGKPREVGFGGSFRIPDESEAVFHVRRMDVKADHGWVALFLSAATTDGRSRFNLTPRTAKQTYISGSHPGTPFRVVRDNFQVEYPAIYRLRRTGGKLQFLYGNYVVAEVDEKEYGKLDRPSISISAEKPEDGGLLEFSAIELRRLP</sequence>
<feature type="signal peptide" evidence="1">
    <location>
        <begin position="1"/>
        <end position="18"/>
    </location>
</feature>
<dbReference type="InterPro" id="IPR005197">
    <property type="entry name" value="Glyco_hydro_71"/>
</dbReference>
<dbReference type="AlphaFoldDB" id="A0A2U1B6N1"/>
<reference evidence="2 3" key="1">
    <citation type="submission" date="2018-04" db="EMBL/GenBank/DDBJ databases">
        <title>Genomic Encyclopedia of Type Strains, Phase IV (KMG-IV): sequencing the most valuable type-strain genomes for metagenomic binning, comparative biology and taxonomic classification.</title>
        <authorList>
            <person name="Goeker M."/>
        </authorList>
    </citation>
    <scope>NUCLEOTIDE SEQUENCE [LARGE SCALE GENOMIC DNA]</scope>
    <source>
        <strain evidence="2 3">DSM 14823</strain>
    </source>
</reference>
<evidence type="ECO:0000313" key="3">
    <source>
        <dbReference type="Proteomes" id="UP000245959"/>
    </source>
</evidence>
<comment type="caution">
    <text evidence="2">The sequence shown here is derived from an EMBL/GenBank/DDBJ whole genome shotgun (WGS) entry which is preliminary data.</text>
</comment>